<dbReference type="InterPro" id="IPR052140">
    <property type="entry name" value="Dev_Signal_Hedgehog-like"/>
</dbReference>
<dbReference type="Proteomes" id="UP001620626">
    <property type="component" value="Unassembled WGS sequence"/>
</dbReference>
<evidence type="ECO:0000313" key="4">
    <source>
        <dbReference type="Proteomes" id="UP001620626"/>
    </source>
</evidence>
<name>A0ABD2LTC6_9BILA</name>
<proteinExistence type="predicted"/>
<keyword evidence="4" id="KW-1185">Reference proteome</keyword>
<comment type="caution">
    <text evidence="3">The sequence shown here is derived from an EMBL/GenBank/DDBJ whole genome shotgun (WGS) entry which is preliminary data.</text>
</comment>
<dbReference type="AlphaFoldDB" id="A0ABD2LTC6"/>
<evidence type="ECO:0000256" key="1">
    <source>
        <dbReference type="ARBA" id="ARBA00022473"/>
    </source>
</evidence>
<sequence length="234" mass="27381">MTVVFLNFVFHLSRCRQNKKRKNWMELGKMRRGKGVECVFASVWSFFLPMNPSNFLYFFLPFFLCFGILSSFVSAHTCGNNRIPYGIEIYHNGMPSLLCSRPNCFDKMYADCDERATRKACDSKTTWVGGFDKGYGDFQPLYLQCCEFEMLPTLSKELYSNVIIRPGEYFEGEEIMDKYGEEVIAFDLITNLRKINGDGTKNSKNSSVSYSVDIRRFHCDQMTRPKRYKPWKWP</sequence>
<keyword evidence="2" id="KW-1133">Transmembrane helix</keyword>
<evidence type="ECO:0000313" key="3">
    <source>
        <dbReference type="EMBL" id="KAL3118486.1"/>
    </source>
</evidence>
<gene>
    <name evidence="3" type="ORF">niasHT_000251</name>
</gene>
<reference evidence="3 4" key="1">
    <citation type="submission" date="2024-10" db="EMBL/GenBank/DDBJ databases">
        <authorList>
            <person name="Kim D."/>
        </authorList>
    </citation>
    <scope>NUCLEOTIDE SEQUENCE [LARGE SCALE GENOMIC DNA]</scope>
    <source>
        <strain evidence="3">BH-2024</strain>
    </source>
</reference>
<organism evidence="3 4">
    <name type="scientific">Heterodera trifolii</name>
    <dbReference type="NCBI Taxonomy" id="157864"/>
    <lineage>
        <taxon>Eukaryota</taxon>
        <taxon>Metazoa</taxon>
        <taxon>Ecdysozoa</taxon>
        <taxon>Nematoda</taxon>
        <taxon>Chromadorea</taxon>
        <taxon>Rhabditida</taxon>
        <taxon>Tylenchina</taxon>
        <taxon>Tylenchomorpha</taxon>
        <taxon>Tylenchoidea</taxon>
        <taxon>Heteroderidae</taxon>
        <taxon>Heteroderinae</taxon>
        <taxon>Heterodera</taxon>
    </lineage>
</organism>
<dbReference type="PANTHER" id="PTHR46706">
    <property type="entry name" value="PROTEIN QUA-1-RELATED"/>
    <property type="match status" value="1"/>
</dbReference>
<feature type="transmembrane region" description="Helical" evidence="2">
    <location>
        <begin position="55"/>
        <end position="75"/>
    </location>
</feature>
<dbReference type="PANTHER" id="PTHR46706:SF12">
    <property type="entry name" value="PROTEIN QUA-1-RELATED"/>
    <property type="match status" value="1"/>
</dbReference>
<evidence type="ECO:0000256" key="2">
    <source>
        <dbReference type="SAM" id="Phobius"/>
    </source>
</evidence>
<protein>
    <submittedName>
        <fullName evidence="3">Uncharacterized protein</fullName>
    </submittedName>
</protein>
<accession>A0ABD2LTC6</accession>
<dbReference type="EMBL" id="JBICBT010000275">
    <property type="protein sequence ID" value="KAL3118486.1"/>
    <property type="molecule type" value="Genomic_DNA"/>
</dbReference>
<keyword evidence="2" id="KW-0472">Membrane</keyword>
<keyword evidence="2" id="KW-0812">Transmembrane</keyword>
<keyword evidence="1" id="KW-0217">Developmental protein</keyword>